<accession>A0A6A4HQX6</accession>
<dbReference type="EMBL" id="ML769470">
    <property type="protein sequence ID" value="KAE9399367.1"/>
    <property type="molecule type" value="Genomic_DNA"/>
</dbReference>
<gene>
    <name evidence="2" type="ORF">BT96DRAFT_920168</name>
</gene>
<reference evidence="2" key="1">
    <citation type="journal article" date="2019" name="Environ. Microbiol.">
        <title>Fungal ecological strategies reflected in gene transcription - a case study of two litter decomposers.</title>
        <authorList>
            <person name="Barbi F."/>
            <person name="Kohler A."/>
            <person name="Barry K."/>
            <person name="Baskaran P."/>
            <person name="Daum C."/>
            <person name="Fauchery L."/>
            <person name="Ihrmark K."/>
            <person name="Kuo A."/>
            <person name="LaButti K."/>
            <person name="Lipzen A."/>
            <person name="Morin E."/>
            <person name="Grigoriev I.V."/>
            <person name="Henrissat B."/>
            <person name="Lindahl B."/>
            <person name="Martin F."/>
        </authorList>
    </citation>
    <scope>NUCLEOTIDE SEQUENCE</scope>
    <source>
        <strain evidence="2">JB14</strain>
    </source>
</reference>
<protein>
    <submittedName>
        <fullName evidence="2">Endo-1,6-alpha-mannosidase</fullName>
    </submittedName>
</protein>
<evidence type="ECO:0000313" key="2">
    <source>
        <dbReference type="EMBL" id="KAE9399367.1"/>
    </source>
</evidence>
<sequence>MAPLALFAALLSSLSLVFAQDLGVPLTWREFNNSRLLAERISIAEDAINTILPQLDASDASFNGIGYWQAGNVFSAMANFDHLAGTTKYETQVINGLTMAFGLYKNFDQYGYNDDAMWWATAAYYAYRAYGNKDALSMAVATWTHVSGYVVSVADATSGTQPNKDFAIAGTCYGKTMAGGVFWQPTSDGTSINSITTGLYMTLSAFLAEATSDDTYTDAATLSAQWIQNLQINSDGIVLDSVDGEDCTRSASSWLFTYNSGKALEGLSVLKDVTGNTAWTDLMTNIAAAAIKSSAWQGDNGIITEGASPTSNNDGVGFKAVFIRGLDEVSVRSSDNSALQILIHSYNDVQYNALLELAAKGTSYSSAWAGPPQAFTTWGQLAALDVMVTAINTNSP</sequence>
<evidence type="ECO:0000256" key="1">
    <source>
        <dbReference type="SAM" id="SignalP"/>
    </source>
</evidence>
<dbReference type="Pfam" id="PF03663">
    <property type="entry name" value="Glyco_hydro_76"/>
    <property type="match status" value="1"/>
</dbReference>
<proteinExistence type="predicted"/>
<feature type="signal peptide" evidence="1">
    <location>
        <begin position="1"/>
        <end position="19"/>
    </location>
</feature>
<dbReference type="Proteomes" id="UP000799118">
    <property type="component" value="Unassembled WGS sequence"/>
</dbReference>
<keyword evidence="3" id="KW-1185">Reference proteome</keyword>
<dbReference type="InterPro" id="IPR008928">
    <property type="entry name" value="6-hairpin_glycosidase_sf"/>
</dbReference>
<organism evidence="2 3">
    <name type="scientific">Gymnopus androsaceus JB14</name>
    <dbReference type="NCBI Taxonomy" id="1447944"/>
    <lineage>
        <taxon>Eukaryota</taxon>
        <taxon>Fungi</taxon>
        <taxon>Dikarya</taxon>
        <taxon>Basidiomycota</taxon>
        <taxon>Agaricomycotina</taxon>
        <taxon>Agaricomycetes</taxon>
        <taxon>Agaricomycetidae</taxon>
        <taxon>Agaricales</taxon>
        <taxon>Marasmiineae</taxon>
        <taxon>Omphalotaceae</taxon>
        <taxon>Gymnopus</taxon>
    </lineage>
</organism>
<dbReference type="InterPro" id="IPR005198">
    <property type="entry name" value="Glyco_hydro_76"/>
</dbReference>
<dbReference type="PANTHER" id="PTHR47791:SF3">
    <property type="entry name" value="MEIOTICALLY UP-REGULATED GENE 191 PROTEIN"/>
    <property type="match status" value="1"/>
</dbReference>
<feature type="chain" id="PRO_5025414263" evidence="1">
    <location>
        <begin position="20"/>
        <end position="396"/>
    </location>
</feature>
<name>A0A6A4HQX6_9AGAR</name>
<dbReference type="OrthoDB" id="9984024at2759"/>
<dbReference type="PANTHER" id="PTHR47791">
    <property type="entry name" value="MEIOTICALLY UP-REGULATED GENE 191 PROTEIN"/>
    <property type="match status" value="1"/>
</dbReference>
<dbReference type="SUPFAM" id="SSF48208">
    <property type="entry name" value="Six-hairpin glycosidases"/>
    <property type="match status" value="1"/>
</dbReference>
<dbReference type="Gene3D" id="1.50.10.20">
    <property type="match status" value="1"/>
</dbReference>
<keyword evidence="1" id="KW-0732">Signal</keyword>
<evidence type="ECO:0000313" key="3">
    <source>
        <dbReference type="Proteomes" id="UP000799118"/>
    </source>
</evidence>
<dbReference type="AlphaFoldDB" id="A0A6A4HQX6"/>
<dbReference type="InterPro" id="IPR053169">
    <property type="entry name" value="MUG_Protein"/>
</dbReference>
<dbReference type="GO" id="GO:0005975">
    <property type="term" value="P:carbohydrate metabolic process"/>
    <property type="evidence" value="ECO:0007669"/>
    <property type="project" value="InterPro"/>
</dbReference>